<protein>
    <submittedName>
        <fullName evidence="2">Uncharacterized protein</fullName>
    </submittedName>
</protein>
<dbReference type="STRING" id="1144548.SAMN05443287_102666"/>
<name>A0A1H6VHQ0_9ACTN</name>
<keyword evidence="1" id="KW-0472">Membrane</keyword>
<evidence type="ECO:0000256" key="1">
    <source>
        <dbReference type="SAM" id="Phobius"/>
    </source>
</evidence>
<gene>
    <name evidence="2" type="ORF">SAMN05443287_102666</name>
</gene>
<keyword evidence="1" id="KW-0812">Transmembrane</keyword>
<dbReference type="EMBL" id="FNYV01000002">
    <property type="protein sequence ID" value="SEJ03216.1"/>
    <property type="molecule type" value="Genomic_DNA"/>
</dbReference>
<reference evidence="3" key="1">
    <citation type="submission" date="2016-10" db="EMBL/GenBank/DDBJ databases">
        <authorList>
            <person name="Varghese N."/>
            <person name="Submissions S."/>
        </authorList>
    </citation>
    <scope>NUCLEOTIDE SEQUENCE [LARGE SCALE GENOMIC DNA]</scope>
    <source>
        <strain evidence="3">CGMCC 4.7038</strain>
    </source>
</reference>
<dbReference type="AlphaFoldDB" id="A0A1H6VHQ0"/>
<dbReference type="OrthoDB" id="3400526at2"/>
<dbReference type="Proteomes" id="UP000198707">
    <property type="component" value="Unassembled WGS sequence"/>
</dbReference>
<accession>A0A1H6VHQ0</accession>
<evidence type="ECO:0000313" key="3">
    <source>
        <dbReference type="Proteomes" id="UP000198707"/>
    </source>
</evidence>
<evidence type="ECO:0000313" key="2">
    <source>
        <dbReference type="EMBL" id="SEJ03216.1"/>
    </source>
</evidence>
<keyword evidence="3" id="KW-1185">Reference proteome</keyword>
<keyword evidence="1" id="KW-1133">Transmembrane helix</keyword>
<sequence length="74" mass="7741">MVDTVVLVIVVVGARLAYSLVSLYTWPARARARAENMAVLLWVAGPGGVVETTGPDGAVIVRRAPVLPASEVGR</sequence>
<feature type="transmembrane region" description="Helical" evidence="1">
    <location>
        <begin position="6"/>
        <end position="26"/>
    </location>
</feature>
<proteinExistence type="predicted"/>
<organism evidence="2 3">
    <name type="scientific">Micromonospora phaseoli</name>
    <dbReference type="NCBI Taxonomy" id="1144548"/>
    <lineage>
        <taxon>Bacteria</taxon>
        <taxon>Bacillati</taxon>
        <taxon>Actinomycetota</taxon>
        <taxon>Actinomycetes</taxon>
        <taxon>Micromonosporales</taxon>
        <taxon>Micromonosporaceae</taxon>
        <taxon>Micromonospora</taxon>
    </lineage>
</organism>
<dbReference type="RefSeq" id="WP_092377247.1">
    <property type="nucleotide sequence ID" value="NZ_BOPI01000036.1"/>
</dbReference>